<feature type="transmembrane region" description="Helical" evidence="7">
    <location>
        <begin position="336"/>
        <end position="363"/>
    </location>
</feature>
<keyword evidence="6 7" id="KW-0472">Membrane</keyword>
<dbReference type="InterPro" id="IPR006042">
    <property type="entry name" value="Xan_ur_permease"/>
</dbReference>
<evidence type="ECO:0000256" key="1">
    <source>
        <dbReference type="ARBA" id="ARBA00004141"/>
    </source>
</evidence>
<comment type="subcellular location">
    <subcellularLocation>
        <location evidence="1">Membrane</location>
        <topology evidence="1">Multi-pass membrane protein</topology>
    </subcellularLocation>
</comment>
<keyword evidence="4 7" id="KW-0812">Transmembrane</keyword>
<evidence type="ECO:0000256" key="4">
    <source>
        <dbReference type="ARBA" id="ARBA00022692"/>
    </source>
</evidence>
<evidence type="ECO:0000256" key="6">
    <source>
        <dbReference type="ARBA" id="ARBA00023136"/>
    </source>
</evidence>
<dbReference type="PANTHER" id="PTHR42810">
    <property type="entry name" value="PURINE PERMEASE C1399.01C-RELATED"/>
    <property type="match status" value="1"/>
</dbReference>
<comment type="similarity">
    <text evidence="2">Belongs to the nucleobase:cation symporter-2 (NCS2) (TC 2.A.40) family.</text>
</comment>
<protein>
    <recommendedName>
        <fullName evidence="10">Purine permease</fullName>
    </recommendedName>
</protein>
<evidence type="ECO:0000313" key="8">
    <source>
        <dbReference type="EMBL" id="KAG8458803.1"/>
    </source>
</evidence>
<dbReference type="PANTHER" id="PTHR42810:SF2">
    <property type="entry name" value="PURINE PERMEASE C1399.01C-RELATED"/>
    <property type="match status" value="1"/>
</dbReference>
<evidence type="ECO:0000256" key="2">
    <source>
        <dbReference type="ARBA" id="ARBA00008821"/>
    </source>
</evidence>
<dbReference type="Pfam" id="PF00860">
    <property type="entry name" value="Xan_ur_permease"/>
    <property type="match status" value="1"/>
</dbReference>
<feature type="transmembrane region" description="Helical" evidence="7">
    <location>
        <begin position="297"/>
        <end position="316"/>
    </location>
</feature>
<feature type="transmembrane region" description="Helical" evidence="7">
    <location>
        <begin position="213"/>
        <end position="234"/>
    </location>
</feature>
<dbReference type="InterPro" id="IPR006043">
    <property type="entry name" value="NCS2"/>
</dbReference>
<dbReference type="AlphaFoldDB" id="A0A8J5X8U9"/>
<dbReference type="EMBL" id="JAGTXO010000047">
    <property type="protein sequence ID" value="KAG8458803.1"/>
    <property type="molecule type" value="Genomic_DNA"/>
</dbReference>
<dbReference type="OrthoDB" id="10258708at2759"/>
<feature type="transmembrane region" description="Helical" evidence="7">
    <location>
        <begin position="72"/>
        <end position="97"/>
    </location>
</feature>
<organism evidence="8 9">
    <name type="scientific">Diacronema lutheri</name>
    <name type="common">Unicellular marine alga</name>
    <name type="synonym">Monochrysis lutheri</name>
    <dbReference type="NCBI Taxonomy" id="2081491"/>
    <lineage>
        <taxon>Eukaryota</taxon>
        <taxon>Haptista</taxon>
        <taxon>Haptophyta</taxon>
        <taxon>Pavlovophyceae</taxon>
        <taxon>Pavlovales</taxon>
        <taxon>Pavlovaceae</taxon>
        <taxon>Diacronema</taxon>
    </lineage>
</organism>
<evidence type="ECO:0008006" key="10">
    <source>
        <dbReference type="Google" id="ProtNLM"/>
    </source>
</evidence>
<keyword evidence="3" id="KW-0813">Transport</keyword>
<dbReference type="OMA" id="GLGFDWN"/>
<accession>A0A8J5X8U9</accession>
<sequence length="656" mass="69360">MSLKTEDNTADVEAEPVGGLDVCSNVSCSKEGLLGSYDWKWLCTPQFAGCSRGPSNTLAPPPFLAKDDKLPLLVSLIMGLQHCLAMLGGIVTVPALIAGDACFAFQSDEKLCASKEYMISASLFTSGFLTIIQIVRFKLVKGYYLGTGLLSVMGTSFTFLPIARDIVVSEIRAGRSGFEAYGAFLGTCMVAALLEIGLSFIPPKAMRKIFPPVVTGTCVSLIGMGLVATGMKYWGGGVFCAENTFSRAAAFGGPQLCTGNGEVMLGYGAPEYFGLGLSVLLMLVALNIFGSPFMKNCGVIIALFFGYIVSAIAWYTDANGKELRYVTAARIESAPWVSFPWVTTFPLGFYPPAFIPILIAFVVTSVETIGDIAASCDASQIPSTGRDAETRIQGGLLCDGFNSLIACLMTTPPNTTFSQNNGVISLTRCASRAAGLACAGWLMLFGVLAKFAGVIASIPECVLGGMTIFLFANVLVSGIAIITGSGALNRRNRFILAISLGVGLGVTAVPEWAEGGGVAAFYGGNLKHNIGLMPAKDACIVFPKRLVTASPETCKLSGETFPASKDVCKAIGGVHSAAKTQLVEEKGCVNNNGFCCIAYDTNRKMWRDTVVIIMKTPYCIGTLIALVLNAIMPHEEMDDYEKSQHGFAPGATISKM</sequence>
<evidence type="ECO:0000313" key="9">
    <source>
        <dbReference type="Proteomes" id="UP000751190"/>
    </source>
</evidence>
<dbReference type="NCBIfam" id="TIGR00801">
    <property type="entry name" value="ncs2"/>
    <property type="match status" value="1"/>
</dbReference>
<feature type="transmembrane region" description="Helical" evidence="7">
    <location>
        <begin position="610"/>
        <end position="632"/>
    </location>
</feature>
<feature type="transmembrane region" description="Helical" evidence="7">
    <location>
        <begin position="433"/>
        <end position="456"/>
    </location>
</feature>
<feature type="transmembrane region" description="Helical" evidence="7">
    <location>
        <begin position="180"/>
        <end position="201"/>
    </location>
</feature>
<evidence type="ECO:0000256" key="3">
    <source>
        <dbReference type="ARBA" id="ARBA00022448"/>
    </source>
</evidence>
<name>A0A8J5X8U9_DIALT</name>
<reference evidence="8" key="1">
    <citation type="submission" date="2021-05" db="EMBL/GenBank/DDBJ databases">
        <title>The genome of the haptophyte Pavlova lutheri (Diacronema luteri, Pavlovales) - a model for lipid biosynthesis in eukaryotic algae.</title>
        <authorList>
            <person name="Hulatt C.J."/>
            <person name="Posewitz M.C."/>
        </authorList>
    </citation>
    <scope>NUCLEOTIDE SEQUENCE</scope>
    <source>
        <strain evidence="8">NIVA-4/92</strain>
    </source>
</reference>
<feature type="transmembrane region" description="Helical" evidence="7">
    <location>
        <begin position="272"/>
        <end position="290"/>
    </location>
</feature>
<feature type="transmembrane region" description="Helical" evidence="7">
    <location>
        <begin position="117"/>
        <end position="135"/>
    </location>
</feature>
<dbReference type="Proteomes" id="UP000751190">
    <property type="component" value="Unassembled WGS sequence"/>
</dbReference>
<proteinExistence type="inferred from homology"/>
<gene>
    <name evidence="8" type="ORF">KFE25_005230</name>
</gene>
<evidence type="ECO:0000256" key="5">
    <source>
        <dbReference type="ARBA" id="ARBA00022989"/>
    </source>
</evidence>
<feature type="transmembrane region" description="Helical" evidence="7">
    <location>
        <begin position="462"/>
        <end position="482"/>
    </location>
</feature>
<keyword evidence="9" id="KW-1185">Reference proteome</keyword>
<evidence type="ECO:0000256" key="7">
    <source>
        <dbReference type="SAM" id="Phobius"/>
    </source>
</evidence>
<comment type="caution">
    <text evidence="8">The sequence shown here is derived from an EMBL/GenBank/DDBJ whole genome shotgun (WGS) entry which is preliminary data.</text>
</comment>
<feature type="transmembrane region" description="Helical" evidence="7">
    <location>
        <begin position="142"/>
        <end position="160"/>
    </location>
</feature>
<dbReference type="GO" id="GO:0042907">
    <property type="term" value="F:xanthine transmembrane transporter activity"/>
    <property type="evidence" value="ECO:0007669"/>
    <property type="project" value="TreeGrafter"/>
</dbReference>
<dbReference type="GO" id="GO:0005886">
    <property type="term" value="C:plasma membrane"/>
    <property type="evidence" value="ECO:0007669"/>
    <property type="project" value="TreeGrafter"/>
</dbReference>
<keyword evidence="5 7" id="KW-1133">Transmembrane helix</keyword>